<dbReference type="AlphaFoldDB" id="A0A9W6VA48"/>
<sequence length="72" mass="7766">MAVGVPQRVGDQGLDLVGSLGAGEHELPRGVRDTDLDLHADLRALNREKTFTPRLVECGARGAQGRVHLPRN</sequence>
<organism evidence="1 2">
    <name type="scientific">Actinokineospora globicatena</name>
    <dbReference type="NCBI Taxonomy" id="103729"/>
    <lineage>
        <taxon>Bacteria</taxon>
        <taxon>Bacillati</taxon>
        <taxon>Actinomycetota</taxon>
        <taxon>Actinomycetes</taxon>
        <taxon>Pseudonocardiales</taxon>
        <taxon>Pseudonocardiaceae</taxon>
        <taxon>Actinokineospora</taxon>
    </lineage>
</organism>
<accession>A0A9W6VA48</accession>
<dbReference type="EMBL" id="BSSD01000005">
    <property type="protein sequence ID" value="GLW92614.1"/>
    <property type="molecule type" value="Genomic_DNA"/>
</dbReference>
<reference evidence="1" key="1">
    <citation type="submission" date="2023-02" db="EMBL/GenBank/DDBJ databases">
        <title>Actinokineospora globicatena NBRC 15670.</title>
        <authorList>
            <person name="Ichikawa N."/>
            <person name="Sato H."/>
            <person name="Tonouchi N."/>
        </authorList>
    </citation>
    <scope>NUCLEOTIDE SEQUENCE</scope>
    <source>
        <strain evidence="1">NBRC 15670</strain>
    </source>
</reference>
<comment type="caution">
    <text evidence="1">The sequence shown here is derived from an EMBL/GenBank/DDBJ whole genome shotgun (WGS) entry which is preliminary data.</text>
</comment>
<gene>
    <name evidence="1" type="ORF">Aglo03_34300</name>
</gene>
<name>A0A9W6VA48_9PSEU</name>
<evidence type="ECO:0000313" key="1">
    <source>
        <dbReference type="EMBL" id="GLW92614.1"/>
    </source>
</evidence>
<dbReference type="Proteomes" id="UP001165042">
    <property type="component" value="Unassembled WGS sequence"/>
</dbReference>
<evidence type="ECO:0000313" key="2">
    <source>
        <dbReference type="Proteomes" id="UP001165042"/>
    </source>
</evidence>
<keyword evidence="2" id="KW-1185">Reference proteome</keyword>
<protein>
    <submittedName>
        <fullName evidence="1">Uncharacterized protein</fullName>
    </submittedName>
</protein>
<proteinExistence type="predicted"/>